<organism evidence="3 4">
    <name type="scientific">Lachnoclostridium phytofermentans (strain ATCC 700394 / DSM 18823 / ISDg)</name>
    <name type="common">Clostridium phytofermentans</name>
    <dbReference type="NCBI Taxonomy" id="357809"/>
    <lineage>
        <taxon>Bacteria</taxon>
        <taxon>Bacillati</taxon>
        <taxon>Bacillota</taxon>
        <taxon>Clostridia</taxon>
        <taxon>Lachnospirales</taxon>
        <taxon>Lachnospiraceae</taxon>
    </lineage>
</organism>
<dbReference type="RefSeq" id="WP_012201236.1">
    <property type="nucleotide sequence ID" value="NC_010001.1"/>
</dbReference>
<proteinExistence type="predicted"/>
<dbReference type="Pfam" id="PF13490">
    <property type="entry name" value="zf-HC2"/>
    <property type="match status" value="1"/>
</dbReference>
<evidence type="ECO:0000259" key="2">
    <source>
        <dbReference type="Pfam" id="PF13490"/>
    </source>
</evidence>
<accession>A9KRU2</accession>
<dbReference type="STRING" id="357809.Cphy_3232"/>
<feature type="transmembrane region" description="Helical" evidence="1">
    <location>
        <begin position="72"/>
        <end position="93"/>
    </location>
</feature>
<dbReference type="Proteomes" id="UP000000370">
    <property type="component" value="Chromosome"/>
</dbReference>
<feature type="transmembrane region" description="Helical" evidence="1">
    <location>
        <begin position="237"/>
        <end position="258"/>
    </location>
</feature>
<protein>
    <recommendedName>
        <fullName evidence="2">Putative zinc-finger domain-containing protein</fullName>
    </recommendedName>
</protein>
<dbReference type="EMBL" id="CP000885">
    <property type="protein sequence ID" value="ABX43586.1"/>
    <property type="molecule type" value="Genomic_DNA"/>
</dbReference>
<name>A9KRU2_LACP7</name>
<reference evidence="4" key="1">
    <citation type="submission" date="2007-11" db="EMBL/GenBank/DDBJ databases">
        <title>Complete genome sequence of Clostridium phytofermentans ISDg.</title>
        <authorList>
            <person name="Leschine S.B."/>
            <person name="Warnick T.A."/>
            <person name="Blanchard J.L."/>
            <person name="Schnell D.J."/>
            <person name="Petit E.L."/>
            <person name="LaTouf W.G."/>
            <person name="Copeland A."/>
            <person name="Lucas S."/>
            <person name="Lapidus A."/>
            <person name="Barry K."/>
            <person name="Glavina del Rio T."/>
            <person name="Dalin E."/>
            <person name="Tice H."/>
            <person name="Pitluck S."/>
            <person name="Kiss H."/>
            <person name="Brettin T."/>
            <person name="Bruce D."/>
            <person name="Detter J.C."/>
            <person name="Han C."/>
            <person name="Kuske C."/>
            <person name="Schmutz J."/>
            <person name="Larimer F."/>
            <person name="Land M."/>
            <person name="Hauser L."/>
            <person name="Kyrpides N."/>
            <person name="Kim E.A."/>
            <person name="Richardson P."/>
        </authorList>
    </citation>
    <scope>NUCLEOTIDE SEQUENCE [LARGE SCALE GENOMIC DNA]</scope>
    <source>
        <strain evidence="4">ATCC 700394 / DSM 18823 / ISDg</strain>
    </source>
</reference>
<sequence length="295" mass="33595">MELTCDVIKDLLPLYVENISSANTRIVVEEHIDSCDSCKKELDKFQAQEECSFGTNTLPLKKLQYTLCKRKYLTILFSVMFTLLVLIIVNEYLTAPEYIPYTENPVTITKTNNELFIVHFNIPGAMYQISQYRENDNSGYIYNISMWSSIWNRSIYKDAVDDFILNPRGEVISSVYYSSNDGTEDILIYGKDRSPNGGTITLPRLVLAYYATIAAVLAVILGIVLFLFRNNKKAKAIILKFFTLSISYLLGHICIKGFSTSSYNAIRDFYAILLAMIPIYCAMLIGEKLLVSRSR</sequence>
<dbReference type="KEGG" id="cpy:Cphy_3232"/>
<evidence type="ECO:0000256" key="1">
    <source>
        <dbReference type="SAM" id="Phobius"/>
    </source>
</evidence>
<gene>
    <name evidence="3" type="ordered locus">Cphy_3232</name>
</gene>
<dbReference type="eggNOG" id="ENOG502Z8WF">
    <property type="taxonomic scope" value="Bacteria"/>
</dbReference>
<feature type="transmembrane region" description="Helical" evidence="1">
    <location>
        <begin position="207"/>
        <end position="228"/>
    </location>
</feature>
<keyword evidence="1" id="KW-1133">Transmembrane helix</keyword>
<evidence type="ECO:0000313" key="4">
    <source>
        <dbReference type="Proteomes" id="UP000000370"/>
    </source>
</evidence>
<dbReference type="HOGENOM" id="CLU_989180_0_0_9"/>
<evidence type="ECO:0000313" key="3">
    <source>
        <dbReference type="EMBL" id="ABX43586.1"/>
    </source>
</evidence>
<dbReference type="InterPro" id="IPR027383">
    <property type="entry name" value="Znf_put"/>
</dbReference>
<dbReference type="AlphaFoldDB" id="A9KRU2"/>
<feature type="transmembrane region" description="Helical" evidence="1">
    <location>
        <begin position="270"/>
        <end position="291"/>
    </location>
</feature>
<keyword evidence="1" id="KW-0812">Transmembrane</keyword>
<keyword evidence="4" id="KW-1185">Reference proteome</keyword>
<keyword evidence="1" id="KW-0472">Membrane</keyword>
<feature type="domain" description="Putative zinc-finger" evidence="2">
    <location>
        <begin position="5"/>
        <end position="38"/>
    </location>
</feature>